<evidence type="ECO:0000256" key="5">
    <source>
        <dbReference type="ARBA" id="ARBA00022777"/>
    </source>
</evidence>
<evidence type="ECO:0000313" key="11">
    <source>
        <dbReference type="Proteomes" id="UP001597296"/>
    </source>
</evidence>
<dbReference type="InterPro" id="IPR035965">
    <property type="entry name" value="PAS-like_dom_sf"/>
</dbReference>
<dbReference type="SMART" id="SM00388">
    <property type="entry name" value="HisKA"/>
    <property type="match status" value="1"/>
</dbReference>
<dbReference type="Gene3D" id="3.40.190.10">
    <property type="entry name" value="Periplasmic binding protein-like II"/>
    <property type="match status" value="2"/>
</dbReference>
<comment type="caution">
    <text evidence="10">The sequence shown here is derived from an EMBL/GenBank/DDBJ whole genome shotgun (WGS) entry which is preliminary data.</text>
</comment>
<accession>A0ABW5C9Q1</accession>
<evidence type="ECO:0000313" key="10">
    <source>
        <dbReference type="EMBL" id="MFD2234019.1"/>
    </source>
</evidence>
<keyword evidence="7" id="KW-0732">Signal</keyword>
<dbReference type="SMART" id="SM00387">
    <property type="entry name" value="HATPase_c"/>
    <property type="match status" value="1"/>
</dbReference>
<keyword evidence="6" id="KW-0472">Membrane</keyword>
<evidence type="ECO:0000256" key="2">
    <source>
        <dbReference type="ARBA" id="ARBA00012438"/>
    </source>
</evidence>
<keyword evidence="6" id="KW-0812">Transmembrane</keyword>
<dbReference type="PANTHER" id="PTHR43304">
    <property type="entry name" value="PHYTOCHROME-LIKE PROTEIN CPH1"/>
    <property type="match status" value="1"/>
</dbReference>
<dbReference type="Gene3D" id="3.30.450.20">
    <property type="entry name" value="PAS domain"/>
    <property type="match status" value="1"/>
</dbReference>
<feature type="chain" id="PRO_5045143831" description="histidine kinase" evidence="7">
    <location>
        <begin position="29"/>
        <end position="684"/>
    </location>
</feature>
<dbReference type="InterPro" id="IPR004358">
    <property type="entry name" value="Sig_transdc_His_kin-like_C"/>
</dbReference>
<proteinExistence type="predicted"/>
<dbReference type="InterPro" id="IPR003661">
    <property type="entry name" value="HisK_dim/P_dom"/>
</dbReference>
<dbReference type="InterPro" id="IPR005467">
    <property type="entry name" value="His_kinase_dom"/>
</dbReference>
<reference evidence="11" key="1">
    <citation type="journal article" date="2019" name="Int. J. Syst. Evol. Microbiol.">
        <title>The Global Catalogue of Microorganisms (GCM) 10K type strain sequencing project: providing services to taxonomists for standard genome sequencing and annotation.</title>
        <authorList>
            <consortium name="The Broad Institute Genomics Platform"/>
            <consortium name="The Broad Institute Genome Sequencing Center for Infectious Disease"/>
            <person name="Wu L."/>
            <person name="Ma J."/>
        </authorList>
    </citation>
    <scope>NUCLEOTIDE SEQUENCE [LARGE SCALE GENOMIC DNA]</scope>
    <source>
        <strain evidence="11">KCTC 15012</strain>
    </source>
</reference>
<gene>
    <name evidence="10" type="ORF">ACFSNB_09390</name>
</gene>
<dbReference type="InterPro" id="IPR000700">
    <property type="entry name" value="PAS-assoc_C"/>
</dbReference>
<sequence length="684" mass="74795">MRRRARRVRAGGLAVLLALVVVTPLAPAGAGSATAIDVSPGLARPSPPEPVRVMLDDTYPPYSFRAGDGTLQGILPDLWALWSQRSGIPVQLIGLDWAEAQRRFNAGEAEVLDTVFHTAERDRIYLFSAPYATIEVPIVFEAGLSGIRDAAALRGFTVGVKGGDACIDFLRQRGIDSLRPYPSYETLIDGAARGEIRVACIDRPPASYYLVQKGLESRFRASPPLYAGEFHWVVRKGEDRLRETVQAGFDRISPEQRRRIVEHWLGEPLRSNLDPQTVQAVGLALLGIGLIGVLLLVWVATLRRQVAAKTRDLTQALAELSAGALRFRTLFDVINDAILLHDAESGAIRLTNRRARDLFGFRGGANDGGLTLADLCGDTPPYDAAAALDHLHATADGPRRLEWLARHRDGHPLWVEVDLRRVVLDDSGPQVLAVLRDITARKESDEQLARTLDALTRSNTDLERFAYAASHDLREPLNTLVRYAQLLERRLEGSDPSIAEPLGVIATAARQMMRLVEGLLEFSRVDAAGRGFDPVDAGRALTVALGYLDQALAEAGATVEAAPLPLVAADDTQVIQLFQNLIGNAVKYRDRARPLRVRVSARRDGAMWEFTVADNGIGIEADYLEQIFVIFKRLHAHSAIPGVGIGLALCRRIVERHGGRLWVDSTPGQGSAFRFTLGAVPEAE</sequence>
<dbReference type="InterPro" id="IPR000014">
    <property type="entry name" value="PAS"/>
</dbReference>
<dbReference type="Pfam" id="PF00512">
    <property type="entry name" value="HisKA"/>
    <property type="match status" value="1"/>
</dbReference>
<dbReference type="SUPFAM" id="SSF53850">
    <property type="entry name" value="Periplasmic binding protein-like II"/>
    <property type="match status" value="1"/>
</dbReference>
<evidence type="ECO:0000256" key="1">
    <source>
        <dbReference type="ARBA" id="ARBA00000085"/>
    </source>
</evidence>
<dbReference type="SUPFAM" id="SSF47384">
    <property type="entry name" value="Homodimeric domain of signal transducing histidine kinase"/>
    <property type="match status" value="1"/>
</dbReference>
<feature type="domain" description="PAC" evidence="9">
    <location>
        <begin position="399"/>
        <end position="450"/>
    </location>
</feature>
<dbReference type="InterPro" id="IPR001638">
    <property type="entry name" value="Solute-binding_3/MltF_N"/>
</dbReference>
<dbReference type="CDD" id="cd00082">
    <property type="entry name" value="HisKA"/>
    <property type="match status" value="1"/>
</dbReference>
<organism evidence="10 11">
    <name type="scientific">Phaeospirillum tilakii</name>
    <dbReference type="NCBI Taxonomy" id="741673"/>
    <lineage>
        <taxon>Bacteria</taxon>
        <taxon>Pseudomonadati</taxon>
        <taxon>Pseudomonadota</taxon>
        <taxon>Alphaproteobacteria</taxon>
        <taxon>Rhodospirillales</taxon>
        <taxon>Rhodospirillaceae</taxon>
        <taxon>Phaeospirillum</taxon>
    </lineage>
</organism>
<keyword evidence="5" id="KW-0418">Kinase</keyword>
<feature type="transmembrane region" description="Helical" evidence="6">
    <location>
        <begin position="280"/>
        <end position="301"/>
    </location>
</feature>
<keyword evidence="6" id="KW-1133">Transmembrane helix</keyword>
<name>A0ABW5C9Q1_9PROT</name>
<keyword evidence="10" id="KW-0067">ATP-binding</keyword>
<dbReference type="Pfam" id="PF00497">
    <property type="entry name" value="SBP_bac_3"/>
    <property type="match status" value="1"/>
</dbReference>
<keyword evidence="10" id="KW-0547">Nucleotide-binding</keyword>
<dbReference type="EMBL" id="JBHUIY010000015">
    <property type="protein sequence ID" value="MFD2234019.1"/>
    <property type="molecule type" value="Genomic_DNA"/>
</dbReference>
<dbReference type="SMART" id="SM00091">
    <property type="entry name" value="PAS"/>
    <property type="match status" value="1"/>
</dbReference>
<keyword evidence="4" id="KW-0808">Transferase</keyword>
<evidence type="ECO:0000259" key="8">
    <source>
        <dbReference type="PROSITE" id="PS50109"/>
    </source>
</evidence>
<dbReference type="PRINTS" id="PR00344">
    <property type="entry name" value="BCTRLSENSOR"/>
</dbReference>
<evidence type="ECO:0000256" key="3">
    <source>
        <dbReference type="ARBA" id="ARBA00022553"/>
    </source>
</evidence>
<dbReference type="NCBIfam" id="TIGR00229">
    <property type="entry name" value="sensory_box"/>
    <property type="match status" value="1"/>
</dbReference>
<dbReference type="CDD" id="cd00130">
    <property type="entry name" value="PAS"/>
    <property type="match status" value="1"/>
</dbReference>
<dbReference type="SMART" id="SM00086">
    <property type="entry name" value="PAC"/>
    <property type="match status" value="1"/>
</dbReference>
<dbReference type="SUPFAM" id="SSF55785">
    <property type="entry name" value="PYP-like sensor domain (PAS domain)"/>
    <property type="match status" value="1"/>
</dbReference>
<keyword evidence="3" id="KW-0597">Phosphoprotein</keyword>
<dbReference type="Gene3D" id="1.10.287.130">
    <property type="match status" value="1"/>
</dbReference>
<evidence type="ECO:0000256" key="6">
    <source>
        <dbReference type="SAM" id="Phobius"/>
    </source>
</evidence>
<dbReference type="PROSITE" id="PS50113">
    <property type="entry name" value="PAC"/>
    <property type="match status" value="1"/>
</dbReference>
<dbReference type="Gene3D" id="3.30.565.10">
    <property type="entry name" value="Histidine kinase-like ATPase, C-terminal domain"/>
    <property type="match status" value="1"/>
</dbReference>
<dbReference type="EC" id="2.7.13.3" evidence="2"/>
<dbReference type="Pfam" id="PF13188">
    <property type="entry name" value="PAS_8"/>
    <property type="match status" value="1"/>
</dbReference>
<dbReference type="PROSITE" id="PS50109">
    <property type="entry name" value="HIS_KIN"/>
    <property type="match status" value="1"/>
</dbReference>
<dbReference type="Proteomes" id="UP001597296">
    <property type="component" value="Unassembled WGS sequence"/>
</dbReference>
<dbReference type="GO" id="GO:0005524">
    <property type="term" value="F:ATP binding"/>
    <property type="evidence" value="ECO:0007669"/>
    <property type="project" value="UniProtKB-KW"/>
</dbReference>
<protein>
    <recommendedName>
        <fullName evidence="2">histidine kinase</fullName>
        <ecNumber evidence="2">2.7.13.3</ecNumber>
    </recommendedName>
</protein>
<dbReference type="InterPro" id="IPR036097">
    <property type="entry name" value="HisK_dim/P_sf"/>
</dbReference>
<feature type="signal peptide" evidence="7">
    <location>
        <begin position="1"/>
        <end position="28"/>
    </location>
</feature>
<dbReference type="PANTHER" id="PTHR43304:SF1">
    <property type="entry name" value="PAC DOMAIN-CONTAINING PROTEIN"/>
    <property type="match status" value="1"/>
</dbReference>
<evidence type="ECO:0000256" key="7">
    <source>
        <dbReference type="SAM" id="SignalP"/>
    </source>
</evidence>
<dbReference type="InterPro" id="IPR003594">
    <property type="entry name" value="HATPase_dom"/>
</dbReference>
<dbReference type="InterPro" id="IPR052162">
    <property type="entry name" value="Sensor_kinase/Photoreceptor"/>
</dbReference>
<dbReference type="RefSeq" id="WP_377315917.1">
    <property type="nucleotide sequence ID" value="NZ_JBHUIY010000015.1"/>
</dbReference>
<keyword evidence="11" id="KW-1185">Reference proteome</keyword>
<dbReference type="SUPFAM" id="SSF55874">
    <property type="entry name" value="ATPase domain of HSP90 chaperone/DNA topoisomerase II/histidine kinase"/>
    <property type="match status" value="1"/>
</dbReference>
<dbReference type="SMART" id="SM00062">
    <property type="entry name" value="PBPb"/>
    <property type="match status" value="1"/>
</dbReference>
<dbReference type="Pfam" id="PF02518">
    <property type="entry name" value="HATPase_c"/>
    <property type="match status" value="1"/>
</dbReference>
<evidence type="ECO:0000256" key="4">
    <source>
        <dbReference type="ARBA" id="ARBA00022679"/>
    </source>
</evidence>
<feature type="domain" description="Histidine kinase" evidence="8">
    <location>
        <begin position="468"/>
        <end position="681"/>
    </location>
</feature>
<comment type="catalytic activity">
    <reaction evidence="1">
        <text>ATP + protein L-histidine = ADP + protein N-phospho-L-histidine.</text>
        <dbReference type="EC" id="2.7.13.3"/>
    </reaction>
</comment>
<dbReference type="InterPro" id="IPR001610">
    <property type="entry name" value="PAC"/>
</dbReference>
<dbReference type="InterPro" id="IPR036890">
    <property type="entry name" value="HATPase_C_sf"/>
</dbReference>
<dbReference type="CDD" id="cd13706">
    <property type="entry name" value="PBP2_HisK_like_1"/>
    <property type="match status" value="1"/>
</dbReference>
<evidence type="ECO:0000259" key="9">
    <source>
        <dbReference type="PROSITE" id="PS50113"/>
    </source>
</evidence>